<comment type="caution">
    <text evidence="2">The sequence shown here is derived from an EMBL/GenBank/DDBJ whole genome shotgun (WGS) entry which is preliminary data.</text>
</comment>
<evidence type="ECO:0000313" key="3">
    <source>
        <dbReference type="Proteomes" id="UP001054945"/>
    </source>
</evidence>
<feature type="region of interest" description="Disordered" evidence="1">
    <location>
        <begin position="111"/>
        <end position="167"/>
    </location>
</feature>
<protein>
    <submittedName>
        <fullName evidence="2">Uncharacterized protein</fullName>
    </submittedName>
</protein>
<dbReference type="Proteomes" id="UP001054945">
    <property type="component" value="Unassembled WGS sequence"/>
</dbReference>
<evidence type="ECO:0000313" key="2">
    <source>
        <dbReference type="EMBL" id="GIX68853.1"/>
    </source>
</evidence>
<accession>A0AAV4MAD2</accession>
<organism evidence="2 3">
    <name type="scientific">Caerostris extrusa</name>
    <name type="common">Bark spider</name>
    <name type="synonym">Caerostris bankana</name>
    <dbReference type="NCBI Taxonomy" id="172846"/>
    <lineage>
        <taxon>Eukaryota</taxon>
        <taxon>Metazoa</taxon>
        <taxon>Ecdysozoa</taxon>
        <taxon>Arthropoda</taxon>
        <taxon>Chelicerata</taxon>
        <taxon>Arachnida</taxon>
        <taxon>Araneae</taxon>
        <taxon>Araneomorphae</taxon>
        <taxon>Entelegynae</taxon>
        <taxon>Araneoidea</taxon>
        <taxon>Araneidae</taxon>
        <taxon>Caerostris</taxon>
    </lineage>
</organism>
<dbReference type="AlphaFoldDB" id="A0AAV4MAD2"/>
<name>A0AAV4MAD2_CAEEX</name>
<feature type="region of interest" description="Disordered" evidence="1">
    <location>
        <begin position="72"/>
        <end position="94"/>
    </location>
</feature>
<evidence type="ECO:0000256" key="1">
    <source>
        <dbReference type="SAM" id="MobiDB-lite"/>
    </source>
</evidence>
<feature type="compositionally biased region" description="Polar residues" evidence="1">
    <location>
        <begin position="152"/>
        <end position="167"/>
    </location>
</feature>
<keyword evidence="3" id="KW-1185">Reference proteome</keyword>
<gene>
    <name evidence="2" type="ORF">CEXT_42421</name>
</gene>
<dbReference type="EMBL" id="BPLR01019529">
    <property type="protein sequence ID" value="GIX68853.1"/>
    <property type="molecule type" value="Genomic_DNA"/>
</dbReference>
<sequence>MGFPWLSHGPSDGHGCRLFSQRWHVGHQTQYDGLYGQFTYEQQHGAVTTPQSYQSDVPDDRARGPLLFTVNKDGSTVKLQDSGQMSSNANSMQQPQYYDPVLGQMMPQPIKKKGQALWQQKTNPSPPGRSVNPGVAARRRCSSAPKDHLLPSSRNASLTVPTSTSWA</sequence>
<proteinExistence type="predicted"/>
<reference evidence="2 3" key="1">
    <citation type="submission" date="2021-06" db="EMBL/GenBank/DDBJ databases">
        <title>Caerostris extrusa draft genome.</title>
        <authorList>
            <person name="Kono N."/>
            <person name="Arakawa K."/>
        </authorList>
    </citation>
    <scope>NUCLEOTIDE SEQUENCE [LARGE SCALE GENOMIC DNA]</scope>
</reference>